<evidence type="ECO:0000256" key="2">
    <source>
        <dbReference type="SAM" id="MobiDB-lite"/>
    </source>
</evidence>
<keyword evidence="1" id="KW-0175">Coiled coil</keyword>
<sequence length="257" mass="28817">MVILGIVGAGLVVLAIIFVVIRLVFDLRFSAIQKEPDQSPLFRRKVNYLRKIEQAKHIRYLLLTCLAIGIALMLFVGAFLMLAEDYQKLNGQNTQLEDRLDQLEAEQKQLIASIPLKNYPEEGIGLDTYDWDKLAGEMKDSKLQKQMEAAITQETRQYFGSSDTTVSLAVPQTLSLQLKGQTDDDASKETVKKNLDAFAKEAEAIGEVRSIHVRMITAVGKEKQVIYSVNYSRENDTDGFNKKNVSEQNLKNDGGKG</sequence>
<dbReference type="RefSeq" id="WP_311823637.1">
    <property type="nucleotide sequence ID" value="NZ_JARPYF010000019.1"/>
</dbReference>
<proteinExistence type="predicted"/>
<feature type="compositionally biased region" description="Basic and acidic residues" evidence="2">
    <location>
        <begin position="234"/>
        <end position="245"/>
    </location>
</feature>
<evidence type="ECO:0008006" key="6">
    <source>
        <dbReference type="Google" id="ProtNLM"/>
    </source>
</evidence>
<feature type="transmembrane region" description="Helical" evidence="3">
    <location>
        <begin position="60"/>
        <end position="83"/>
    </location>
</feature>
<name>A0ABU3F5U9_9ENTE</name>
<feature type="coiled-coil region" evidence="1">
    <location>
        <begin position="86"/>
        <end position="113"/>
    </location>
</feature>
<keyword evidence="3" id="KW-0812">Transmembrane</keyword>
<dbReference type="EMBL" id="JARPYI010000020">
    <property type="protein sequence ID" value="MDT2602516.1"/>
    <property type="molecule type" value="Genomic_DNA"/>
</dbReference>
<keyword evidence="3" id="KW-1133">Transmembrane helix</keyword>
<organism evidence="4 5">
    <name type="scientific">Enterococcus hulanensis</name>
    <dbReference type="NCBI Taxonomy" id="2559929"/>
    <lineage>
        <taxon>Bacteria</taxon>
        <taxon>Bacillati</taxon>
        <taxon>Bacillota</taxon>
        <taxon>Bacilli</taxon>
        <taxon>Lactobacillales</taxon>
        <taxon>Enterococcaceae</taxon>
        <taxon>Enterococcus</taxon>
    </lineage>
</organism>
<accession>A0ABU3F5U9</accession>
<keyword evidence="3" id="KW-0472">Membrane</keyword>
<evidence type="ECO:0000256" key="1">
    <source>
        <dbReference type="SAM" id="Coils"/>
    </source>
</evidence>
<evidence type="ECO:0000313" key="4">
    <source>
        <dbReference type="EMBL" id="MDT2602516.1"/>
    </source>
</evidence>
<keyword evidence="5" id="KW-1185">Reference proteome</keyword>
<evidence type="ECO:0000256" key="3">
    <source>
        <dbReference type="SAM" id="Phobius"/>
    </source>
</evidence>
<reference evidence="4 5" key="1">
    <citation type="submission" date="2023-03" db="EMBL/GenBank/DDBJ databases">
        <authorList>
            <person name="Shen W."/>
            <person name="Cai J."/>
        </authorList>
    </citation>
    <scope>NUCLEOTIDE SEQUENCE [LARGE SCALE GENOMIC DNA]</scope>
    <source>
        <strain evidence="4 5">D6-4</strain>
    </source>
</reference>
<comment type="caution">
    <text evidence="4">The sequence shown here is derived from an EMBL/GenBank/DDBJ whole genome shotgun (WGS) entry which is preliminary data.</text>
</comment>
<protein>
    <recommendedName>
        <fullName evidence="6">Fimbrial assembly protein</fullName>
    </recommendedName>
</protein>
<dbReference type="Proteomes" id="UP001252875">
    <property type="component" value="Unassembled WGS sequence"/>
</dbReference>
<feature type="region of interest" description="Disordered" evidence="2">
    <location>
        <begin position="234"/>
        <end position="257"/>
    </location>
</feature>
<feature type="transmembrane region" description="Helical" evidence="3">
    <location>
        <begin position="6"/>
        <end position="25"/>
    </location>
</feature>
<gene>
    <name evidence="4" type="ORF">P7D85_22365</name>
</gene>
<evidence type="ECO:0000313" key="5">
    <source>
        <dbReference type="Proteomes" id="UP001252875"/>
    </source>
</evidence>